<evidence type="ECO:0000313" key="2">
    <source>
        <dbReference type="EMBL" id="CAH1452351.1"/>
    </source>
</evidence>
<comment type="caution">
    <text evidence="2">The sequence shown here is derived from an EMBL/GenBank/DDBJ whole genome shotgun (WGS) entry which is preliminary data.</text>
</comment>
<evidence type="ECO:0000256" key="1">
    <source>
        <dbReference type="SAM" id="MobiDB-lite"/>
    </source>
</evidence>
<dbReference type="EMBL" id="CAKMRJ010005745">
    <property type="protein sequence ID" value="CAH1452351.1"/>
    <property type="molecule type" value="Genomic_DNA"/>
</dbReference>
<accession>A0AAU9PPK6</accession>
<evidence type="ECO:0000313" key="3">
    <source>
        <dbReference type="Proteomes" id="UP001157418"/>
    </source>
</evidence>
<name>A0AAU9PPK6_9ASTR</name>
<protein>
    <submittedName>
        <fullName evidence="2">Uncharacterized protein</fullName>
    </submittedName>
</protein>
<proteinExistence type="predicted"/>
<sequence length="106" mass="12333">MRGSCRHGTRNKISNITEELMVKREEKRKGKTARAILSERETNTLHTDSRNKNHTIPSQFNSLNFSQFLSDKDLTADRVIKVRFSCEIRRLIKHLDPIILILQSLS</sequence>
<organism evidence="2 3">
    <name type="scientific">Lactuca virosa</name>
    <dbReference type="NCBI Taxonomy" id="75947"/>
    <lineage>
        <taxon>Eukaryota</taxon>
        <taxon>Viridiplantae</taxon>
        <taxon>Streptophyta</taxon>
        <taxon>Embryophyta</taxon>
        <taxon>Tracheophyta</taxon>
        <taxon>Spermatophyta</taxon>
        <taxon>Magnoliopsida</taxon>
        <taxon>eudicotyledons</taxon>
        <taxon>Gunneridae</taxon>
        <taxon>Pentapetalae</taxon>
        <taxon>asterids</taxon>
        <taxon>campanulids</taxon>
        <taxon>Asterales</taxon>
        <taxon>Asteraceae</taxon>
        <taxon>Cichorioideae</taxon>
        <taxon>Cichorieae</taxon>
        <taxon>Lactucinae</taxon>
        <taxon>Lactuca</taxon>
    </lineage>
</organism>
<feature type="compositionally biased region" description="Basic and acidic residues" evidence="1">
    <location>
        <begin position="37"/>
        <end position="51"/>
    </location>
</feature>
<dbReference type="AlphaFoldDB" id="A0AAU9PPK6"/>
<keyword evidence="3" id="KW-1185">Reference proteome</keyword>
<reference evidence="2 3" key="1">
    <citation type="submission" date="2022-01" db="EMBL/GenBank/DDBJ databases">
        <authorList>
            <person name="Xiong W."/>
            <person name="Schranz E."/>
        </authorList>
    </citation>
    <scope>NUCLEOTIDE SEQUENCE [LARGE SCALE GENOMIC DNA]</scope>
</reference>
<dbReference type="Proteomes" id="UP001157418">
    <property type="component" value="Unassembled WGS sequence"/>
</dbReference>
<gene>
    <name evidence="2" type="ORF">LVIROSA_LOCUS37654</name>
</gene>
<feature type="region of interest" description="Disordered" evidence="1">
    <location>
        <begin position="25"/>
        <end position="56"/>
    </location>
</feature>